<evidence type="ECO:0000259" key="13">
    <source>
        <dbReference type="PROSITE" id="PS51138"/>
    </source>
</evidence>
<proteinExistence type="predicted"/>
<keyword evidence="2" id="KW-0678">Repressor</keyword>
<dbReference type="Gene3D" id="1.10.1240.40">
    <property type="entry name" value="ENT domain"/>
    <property type="match status" value="1"/>
</dbReference>
<dbReference type="GO" id="GO:0006355">
    <property type="term" value="P:regulation of DNA-templated transcription"/>
    <property type="evidence" value="ECO:0007669"/>
    <property type="project" value="InterPro"/>
</dbReference>
<gene>
    <name evidence="15" type="primary">LOC104994089</name>
</gene>
<dbReference type="PANTHER" id="PTHR16500">
    <property type="entry name" value="BRCA2-INTERACTING TRANSCRIPTIONAL REPRESSOR EMSY"/>
    <property type="match status" value="1"/>
</dbReference>
<dbReference type="CTD" id="56946"/>
<feature type="region of interest" description="Disordered" evidence="12">
    <location>
        <begin position="662"/>
        <end position="700"/>
    </location>
</feature>
<organism evidence="14 15">
    <name type="scientific">Bison bison bison</name>
    <name type="common">North American plains bison</name>
    <dbReference type="NCBI Taxonomy" id="43346"/>
    <lineage>
        <taxon>Eukaryota</taxon>
        <taxon>Metazoa</taxon>
        <taxon>Chordata</taxon>
        <taxon>Craniata</taxon>
        <taxon>Vertebrata</taxon>
        <taxon>Euteleostomi</taxon>
        <taxon>Mammalia</taxon>
        <taxon>Eutheria</taxon>
        <taxon>Laurasiatheria</taxon>
        <taxon>Artiodactyla</taxon>
        <taxon>Ruminantia</taxon>
        <taxon>Pecora</taxon>
        <taxon>Bovidae</taxon>
        <taxon>Bovinae</taxon>
        <taxon>Bison</taxon>
    </lineage>
</organism>
<evidence type="ECO:0000256" key="5">
    <source>
        <dbReference type="ARBA" id="ARBA00023015"/>
    </source>
</evidence>
<evidence type="ECO:0000313" key="14">
    <source>
        <dbReference type="Proteomes" id="UP000515208"/>
    </source>
</evidence>
<dbReference type="SUPFAM" id="SSF158639">
    <property type="entry name" value="ENT-like"/>
    <property type="match status" value="1"/>
</dbReference>
<dbReference type="GO" id="GO:0006281">
    <property type="term" value="P:DNA repair"/>
    <property type="evidence" value="ECO:0007669"/>
    <property type="project" value="UniProtKB-KW"/>
</dbReference>
<sequence length="1272" mass="136185">MPVVWPTLLDLSRDECKRILRKLELEAYAGVISALRAQGDLTKEKKDLLGELSKVLSISTERHRAEVRRAVNDERLTTIAHKMNLSLYLGERPSYSMSGPNSSSEWSIEGRRLVPLMPRLVPQTAFTVTANAVANAAVQHNASLPVPAETGSKEGVSCSDEDEKPRKRRRTNSSSSSPVVLKEVPKAVVPVSKTITVPVSGSPKMSNIMQSIANSLPPHMSPVKITFTKPSTQTTNSTTQKVIIVTTSPSSTFVPNILSKSHNYAAVTKLVPTSVIASTTQKPPVVITASQSSLVSSSSSGSSSSTPSPIPNTVAVTAVVSSTPSVVMSTVAQGVSTSAIKMASTRLPSPKSLVGAPTQILAQFPKQHQQSPKQQLHQVQQQTQQQVAQPSPVSHQQQPQQSPLPPGIKPTIQIKQESGVKIITQQVQPSKILPKPVTATLPTSSNSPIMVVSSNGAIMTTKLVTTPTGTQATYTRPTVSPSIGRMAATPGAATYVKTTSGSIITVVPKSLATLGGKIISSNIVSGTTTKITTIPMTSKPNVIVVQKTTGKGTTIQGLPGKNVVTTLLNAGGEKTIQTVPTGAKPAIITATRPITKMIVTQPKGIGSTVQPAAKIIPTKIVYGQQGKTQVLIKPKPVTFQATVVSEQTRQLVTETLQQASRVAEAGNSSIQEGKEEPQSYTDSSSSSTESSQSSQDSQPVVHVIASRRQDWSEHEIAMETSPTIIYQDVSSESQSATSTIKALLELQQTTVKEKLESKPRQPTIDLSQMAVPIQMTQEKRHSPESPSIAVVESELVAEYITTVSHRSQPQQPSQPQRTLLQHVAQSQTATQTSVVVKSIPASSPGAITHIMQQALSSHTAFTKHSEELGTEEGEVEEMDTLDPQTGLFYRSALTQSQSAKPQKLSQPQLEQTQLQVKTLQCFQTKQKQTIHLQADQLQHKLPQMPQLSIRHQKLTPLQQEQAQPKPDVQHTQHPMVAKDRQLPTLMAQPPQTVVQVLAVKTTQQLPKLQQAPNQPKIYVQPQTPQSQMPLPASSEKQPASQVEQPIITQGSSVTKITFEGRQPPTVTKITGGSSVPKLTSPVTSISPIQASEKTAVSDILKMSLMEAQIDTNIEHLVVDPPKKALATGVLTGEAGSLPSTHVVVAGMANSTPQQQKCRESCSSPSAVGPPLTTRKIDAPGVPATGQFMRIQNVGQKKAEESPAEIIIQAIPQYAIPCHSSSNVVVEPSGLLELNNFTSQQLDDDETAMEQDIDSSTEDGTEPSPSQSSAERS</sequence>
<evidence type="ECO:0000313" key="15">
    <source>
        <dbReference type="RefSeq" id="XP_010845852.1"/>
    </source>
</evidence>
<evidence type="ECO:0000256" key="6">
    <source>
        <dbReference type="ARBA" id="ARBA00023163"/>
    </source>
</evidence>
<dbReference type="FunFam" id="1.10.1240.40:FF:000001">
    <property type="entry name" value="BRCA2-interacting transcriptional repressor EMSY isoform X1"/>
    <property type="match status" value="1"/>
</dbReference>
<feature type="compositionally biased region" description="Polar residues" evidence="12">
    <location>
        <begin position="1262"/>
        <end position="1272"/>
    </location>
</feature>
<feature type="domain" description="ENT" evidence="13">
    <location>
        <begin position="16"/>
        <end position="114"/>
    </location>
</feature>
<dbReference type="InterPro" id="IPR036142">
    <property type="entry name" value="ENT_dom-like_sf"/>
</dbReference>
<dbReference type="GeneID" id="104994089"/>
<feature type="region of interest" description="Disordered" evidence="12">
    <location>
        <begin position="365"/>
        <end position="409"/>
    </location>
</feature>
<reference evidence="15" key="1">
    <citation type="submission" date="2025-08" db="UniProtKB">
        <authorList>
            <consortium name="RefSeq"/>
        </authorList>
    </citation>
    <scope>IDENTIFICATION</scope>
    <source>
        <tissue evidence="15">Blood</tissue>
    </source>
</reference>
<dbReference type="RefSeq" id="XP_010845852.1">
    <property type="nucleotide sequence ID" value="XM_010847550.1"/>
</dbReference>
<evidence type="ECO:0000256" key="4">
    <source>
        <dbReference type="ARBA" id="ARBA00022853"/>
    </source>
</evidence>
<keyword evidence="14" id="KW-1185">Reference proteome</keyword>
<keyword evidence="4" id="KW-0156">Chromatin regulator</keyword>
<evidence type="ECO:0000256" key="11">
    <source>
        <dbReference type="ARBA" id="ARBA00073247"/>
    </source>
</evidence>
<dbReference type="GO" id="GO:0005654">
    <property type="term" value="C:nucleoplasm"/>
    <property type="evidence" value="ECO:0007669"/>
    <property type="project" value="TreeGrafter"/>
</dbReference>
<dbReference type="SMART" id="SM01191">
    <property type="entry name" value="ENT"/>
    <property type="match status" value="1"/>
</dbReference>
<feature type="compositionally biased region" description="Low complexity" evidence="12">
    <location>
        <begin position="365"/>
        <end position="401"/>
    </location>
</feature>
<evidence type="ECO:0000256" key="8">
    <source>
        <dbReference type="ARBA" id="ARBA00023242"/>
    </source>
</evidence>
<keyword evidence="5" id="KW-0805">Transcription regulation</keyword>
<keyword evidence="7" id="KW-0234">DNA repair</keyword>
<dbReference type="PANTHER" id="PTHR16500:SF3">
    <property type="entry name" value="BRCA2-INTERACTING TRANSCRIPTIONAL REPRESSOR EMSY"/>
    <property type="match status" value="1"/>
</dbReference>
<accession>A0A6P3I2G7</accession>
<dbReference type="Proteomes" id="UP000515208">
    <property type="component" value="Unplaced"/>
</dbReference>
<keyword evidence="8" id="KW-0539">Nucleus</keyword>
<dbReference type="GO" id="GO:0006325">
    <property type="term" value="P:chromatin organization"/>
    <property type="evidence" value="ECO:0007669"/>
    <property type="project" value="UniProtKB-KW"/>
</dbReference>
<evidence type="ECO:0000256" key="12">
    <source>
        <dbReference type="SAM" id="MobiDB-lite"/>
    </source>
</evidence>
<evidence type="ECO:0000256" key="3">
    <source>
        <dbReference type="ARBA" id="ARBA00022763"/>
    </source>
</evidence>
<evidence type="ECO:0000256" key="9">
    <source>
        <dbReference type="ARBA" id="ARBA00058051"/>
    </source>
</evidence>
<evidence type="ECO:0000256" key="7">
    <source>
        <dbReference type="ARBA" id="ARBA00023204"/>
    </source>
</evidence>
<feature type="compositionally biased region" description="Low complexity" evidence="12">
    <location>
        <begin position="678"/>
        <end position="699"/>
    </location>
</feature>
<feature type="compositionally biased region" description="Acidic residues" evidence="12">
    <location>
        <begin position="1241"/>
        <end position="1260"/>
    </location>
</feature>
<evidence type="ECO:0000256" key="1">
    <source>
        <dbReference type="ARBA" id="ARBA00004123"/>
    </source>
</evidence>
<protein>
    <recommendedName>
        <fullName evidence="11">BRCA2-interacting transcriptional repressor EMSY</fullName>
    </recommendedName>
</protein>
<feature type="region of interest" description="Disordered" evidence="12">
    <location>
        <begin position="144"/>
        <end position="179"/>
    </location>
</feature>
<keyword evidence="6" id="KW-0804">Transcription</keyword>
<comment type="subcellular location">
    <subcellularLocation>
        <location evidence="1">Nucleus</location>
    </subcellularLocation>
</comment>
<comment type="function">
    <text evidence="9">Regulator which is able to repress transcription, possibly via its interaction with a multiprotein chromatin remodeling complex that modifies the chromatin. Its interaction with BRCA2 suggests that it may play a central role in the DNA repair function of BRCA2. Mediates ligand-dependent transcriptional activation by nuclear hormone receptors.</text>
</comment>
<dbReference type="Pfam" id="PF03735">
    <property type="entry name" value="ENT"/>
    <property type="match status" value="1"/>
</dbReference>
<dbReference type="InterPro" id="IPR005491">
    <property type="entry name" value="ENT_dom"/>
</dbReference>
<name>A0A6P3I2G7_BISBB</name>
<dbReference type="InterPro" id="IPR033482">
    <property type="entry name" value="EMSY"/>
</dbReference>
<evidence type="ECO:0000256" key="2">
    <source>
        <dbReference type="ARBA" id="ARBA00022491"/>
    </source>
</evidence>
<dbReference type="AlphaFoldDB" id="A0A6P3I2G7"/>
<comment type="subunit">
    <text evidence="10">Homodimer. Interacts with the transactivation domain of BRCA2. Interacts with CBX1 (via chromoshadow domain). Interacts with ZMYND11. Does not interact with CBX3 or CBX5. Component of a nuclear receptor-mediated transcription complex composed of at least ZNF335, CCAR2 and EMSY; the complex stimulates the transcription of nuclear receptor target genes such as SOX9 and HOXA1. Within the complex interacts with CCAR2 and ZNF335. Components of this complex may associate with components of a histone methylation complex to form a complex at least composed of ZNF335, HCFC1, CCAR2, EMSY, MKI67, RBBP5, ASH2L and WDR5. Within this complex, interacts with ASH2L and RBBP5.</text>
</comment>
<dbReference type="PROSITE" id="PS51138">
    <property type="entry name" value="ENT"/>
    <property type="match status" value="1"/>
</dbReference>
<evidence type="ECO:0000256" key="10">
    <source>
        <dbReference type="ARBA" id="ARBA00064602"/>
    </source>
</evidence>
<feature type="compositionally biased region" description="Polar residues" evidence="12">
    <location>
        <begin position="662"/>
        <end position="671"/>
    </location>
</feature>
<feature type="region of interest" description="Disordered" evidence="12">
    <location>
        <begin position="1237"/>
        <end position="1272"/>
    </location>
</feature>
<keyword evidence="3" id="KW-0227">DNA damage</keyword>